<accession>A0A6A3IQH2</accession>
<organism evidence="2 3">
    <name type="scientific">Phytophthora rubi</name>
    <dbReference type="NCBI Taxonomy" id="129364"/>
    <lineage>
        <taxon>Eukaryota</taxon>
        <taxon>Sar</taxon>
        <taxon>Stramenopiles</taxon>
        <taxon>Oomycota</taxon>
        <taxon>Peronosporomycetes</taxon>
        <taxon>Peronosporales</taxon>
        <taxon>Peronosporaceae</taxon>
        <taxon>Phytophthora</taxon>
    </lineage>
</organism>
<dbReference type="EMBL" id="QXFV01002705">
    <property type="protein sequence ID" value="KAE8984341.1"/>
    <property type="molecule type" value="Genomic_DNA"/>
</dbReference>
<evidence type="ECO:0000313" key="2">
    <source>
        <dbReference type="EMBL" id="KAE8984341.1"/>
    </source>
</evidence>
<evidence type="ECO:0000256" key="1">
    <source>
        <dbReference type="SAM" id="MobiDB-lite"/>
    </source>
</evidence>
<reference evidence="2 3" key="1">
    <citation type="submission" date="2018-09" db="EMBL/GenBank/DDBJ databases">
        <title>Genomic investigation of the strawberry pathogen Phytophthora fragariae indicates pathogenicity is determined by transcriptional variation in three key races.</title>
        <authorList>
            <person name="Adams T.M."/>
            <person name="Armitage A.D."/>
            <person name="Sobczyk M.K."/>
            <person name="Bates H.J."/>
            <person name="Dunwell J.M."/>
            <person name="Nellist C.F."/>
            <person name="Harrison R.J."/>
        </authorList>
    </citation>
    <scope>NUCLEOTIDE SEQUENCE [LARGE SCALE GENOMIC DNA]</scope>
    <source>
        <strain evidence="2 3">SCRP249</strain>
    </source>
</reference>
<feature type="compositionally biased region" description="Low complexity" evidence="1">
    <location>
        <begin position="39"/>
        <end position="53"/>
    </location>
</feature>
<gene>
    <name evidence="2" type="ORF">PR001_g23204</name>
</gene>
<sequence>MRSAIQRRAPHASTSGADHPGERSSRRGAASLQSHDSEGSPVSAVSAVSTTVEGLRRSGSTRRSERLTNEQGTDQARSDAIEAQNLAESARECAAAAGTAAARSTQAWRVRHLDPLVSRSATPSREERGPLPTRRQR</sequence>
<protein>
    <submittedName>
        <fullName evidence="2">Uncharacterized protein</fullName>
    </submittedName>
</protein>
<dbReference type="AlphaFoldDB" id="A0A6A3IQH2"/>
<proteinExistence type="predicted"/>
<evidence type="ECO:0000313" key="3">
    <source>
        <dbReference type="Proteomes" id="UP000429607"/>
    </source>
</evidence>
<name>A0A6A3IQH2_9STRA</name>
<feature type="region of interest" description="Disordered" evidence="1">
    <location>
        <begin position="114"/>
        <end position="137"/>
    </location>
</feature>
<feature type="region of interest" description="Disordered" evidence="1">
    <location>
        <begin position="1"/>
        <end position="78"/>
    </location>
</feature>
<dbReference type="Proteomes" id="UP000429607">
    <property type="component" value="Unassembled WGS sequence"/>
</dbReference>
<comment type="caution">
    <text evidence="2">The sequence shown here is derived from an EMBL/GenBank/DDBJ whole genome shotgun (WGS) entry which is preliminary data.</text>
</comment>